<keyword evidence="2" id="KW-1185">Reference proteome</keyword>
<comment type="caution">
    <text evidence="1">The sequence shown here is derived from an EMBL/GenBank/DDBJ whole genome shotgun (WGS) entry which is preliminary data.</text>
</comment>
<dbReference type="AlphaFoldDB" id="A0A4Y2BEF0"/>
<name>A0A4Y2BEF0_ARAVE</name>
<accession>A0A4Y2BEF0</accession>
<dbReference type="Gene3D" id="1.20.5.340">
    <property type="match status" value="1"/>
</dbReference>
<sequence length="99" mass="11389">MPFYKWIIENGKNSGLENSVFYNPNECKTEWDVNASGNKQMVCVIRHLAQLVRIASDIFGTIDAECKSIFQRTNNLMEKVRHCQDIVDNLNAKAVKVRK</sequence>
<protein>
    <submittedName>
        <fullName evidence="1">Uncharacterized protein</fullName>
    </submittedName>
</protein>
<dbReference type="OrthoDB" id="6412859at2759"/>
<reference evidence="1 2" key="1">
    <citation type="journal article" date="2019" name="Sci. Rep.">
        <title>Orb-weaving spider Araneus ventricosus genome elucidates the spidroin gene catalogue.</title>
        <authorList>
            <person name="Kono N."/>
            <person name="Nakamura H."/>
            <person name="Ohtoshi R."/>
            <person name="Moran D.A.P."/>
            <person name="Shinohara A."/>
            <person name="Yoshida Y."/>
            <person name="Fujiwara M."/>
            <person name="Mori M."/>
            <person name="Tomita M."/>
            <person name="Arakawa K."/>
        </authorList>
    </citation>
    <scope>NUCLEOTIDE SEQUENCE [LARGE SCALE GENOMIC DNA]</scope>
</reference>
<evidence type="ECO:0000313" key="2">
    <source>
        <dbReference type="Proteomes" id="UP000499080"/>
    </source>
</evidence>
<evidence type="ECO:0000313" key="1">
    <source>
        <dbReference type="EMBL" id="GBL90662.1"/>
    </source>
</evidence>
<dbReference type="Proteomes" id="UP000499080">
    <property type="component" value="Unassembled WGS sequence"/>
</dbReference>
<organism evidence="1 2">
    <name type="scientific">Araneus ventricosus</name>
    <name type="common">Orbweaver spider</name>
    <name type="synonym">Epeira ventricosa</name>
    <dbReference type="NCBI Taxonomy" id="182803"/>
    <lineage>
        <taxon>Eukaryota</taxon>
        <taxon>Metazoa</taxon>
        <taxon>Ecdysozoa</taxon>
        <taxon>Arthropoda</taxon>
        <taxon>Chelicerata</taxon>
        <taxon>Arachnida</taxon>
        <taxon>Araneae</taxon>
        <taxon>Araneomorphae</taxon>
        <taxon>Entelegynae</taxon>
        <taxon>Araneoidea</taxon>
        <taxon>Araneidae</taxon>
        <taxon>Araneus</taxon>
    </lineage>
</organism>
<proteinExistence type="predicted"/>
<gene>
    <name evidence="1" type="ORF">AVEN_219330_1</name>
</gene>
<dbReference type="EMBL" id="BGPR01000073">
    <property type="protein sequence ID" value="GBL90662.1"/>
    <property type="molecule type" value="Genomic_DNA"/>
</dbReference>